<dbReference type="InterPro" id="IPR002545">
    <property type="entry name" value="CheW-lke_dom"/>
</dbReference>
<keyword evidence="3" id="KW-1185">Reference proteome</keyword>
<dbReference type="GO" id="GO:0006935">
    <property type="term" value="P:chemotaxis"/>
    <property type="evidence" value="ECO:0007669"/>
    <property type="project" value="InterPro"/>
</dbReference>
<evidence type="ECO:0000313" key="3">
    <source>
        <dbReference type="Proteomes" id="UP000254925"/>
    </source>
</evidence>
<dbReference type="SMART" id="SM00260">
    <property type="entry name" value="CheW"/>
    <property type="match status" value="1"/>
</dbReference>
<dbReference type="Gene3D" id="2.30.30.40">
    <property type="entry name" value="SH3 Domains"/>
    <property type="match status" value="1"/>
</dbReference>
<name>A0A370HVU3_9HYPH</name>
<dbReference type="RefSeq" id="WP_114768710.1">
    <property type="nucleotide sequence ID" value="NZ_QQBB01000001.1"/>
</dbReference>
<dbReference type="PROSITE" id="PS50851">
    <property type="entry name" value="CHEW"/>
    <property type="match status" value="1"/>
</dbReference>
<protein>
    <submittedName>
        <fullName evidence="2">Purine-binding chemotaxis protein CheW</fullName>
    </submittedName>
</protein>
<reference evidence="2 3" key="1">
    <citation type="submission" date="2018-07" db="EMBL/GenBank/DDBJ databases">
        <title>Genomic Encyclopedia of Type Strains, Phase IV (KMG-IV): sequencing the most valuable type-strain genomes for metagenomic binning, comparative biology and taxonomic classification.</title>
        <authorList>
            <person name="Goeker M."/>
        </authorList>
    </citation>
    <scope>NUCLEOTIDE SEQUENCE [LARGE SCALE GENOMIC DNA]</scope>
    <source>
        <strain evidence="2 3">DSM 14364</strain>
    </source>
</reference>
<accession>A0A370HVU3</accession>
<sequence length="168" mass="18378">MASLQIIVFDVSGIACALRRSHVRELLPLPHLSRPPALPRPVAGFFNLGGTAVPVIRLDVLFGVEREAESREAGLYRHLILLDGLSPAGPAALLVDRVLDVVDRHEAQLSPVRPENSLNGCVEAEIEHGGRLVHLLSLERILFAEEKQALAELGRQAQTRLNEWTVPA</sequence>
<dbReference type="GO" id="GO:0005829">
    <property type="term" value="C:cytosol"/>
    <property type="evidence" value="ECO:0007669"/>
    <property type="project" value="TreeGrafter"/>
</dbReference>
<comment type="caution">
    <text evidence="2">The sequence shown here is derived from an EMBL/GenBank/DDBJ whole genome shotgun (WGS) entry which is preliminary data.</text>
</comment>
<feature type="domain" description="CheW-like" evidence="1">
    <location>
        <begin position="3"/>
        <end position="147"/>
    </location>
</feature>
<gene>
    <name evidence="2" type="ORF">DES45_101888</name>
</gene>
<dbReference type="AlphaFoldDB" id="A0A370HVU3"/>
<dbReference type="PANTHER" id="PTHR22617">
    <property type="entry name" value="CHEMOTAXIS SENSOR HISTIDINE KINASE-RELATED"/>
    <property type="match status" value="1"/>
</dbReference>
<dbReference type="Proteomes" id="UP000254925">
    <property type="component" value="Unassembled WGS sequence"/>
</dbReference>
<organism evidence="2 3">
    <name type="scientific">Microvirga subterranea</name>
    <dbReference type="NCBI Taxonomy" id="186651"/>
    <lineage>
        <taxon>Bacteria</taxon>
        <taxon>Pseudomonadati</taxon>
        <taxon>Pseudomonadota</taxon>
        <taxon>Alphaproteobacteria</taxon>
        <taxon>Hyphomicrobiales</taxon>
        <taxon>Methylobacteriaceae</taxon>
        <taxon>Microvirga</taxon>
    </lineage>
</organism>
<dbReference type="OrthoDB" id="7584342at2"/>
<dbReference type="PANTHER" id="PTHR22617:SF23">
    <property type="entry name" value="CHEMOTAXIS PROTEIN CHEW"/>
    <property type="match status" value="1"/>
</dbReference>
<dbReference type="EMBL" id="QQBB01000001">
    <property type="protein sequence ID" value="RDI62617.1"/>
    <property type="molecule type" value="Genomic_DNA"/>
</dbReference>
<evidence type="ECO:0000313" key="2">
    <source>
        <dbReference type="EMBL" id="RDI62617.1"/>
    </source>
</evidence>
<dbReference type="Pfam" id="PF01584">
    <property type="entry name" value="CheW"/>
    <property type="match status" value="1"/>
</dbReference>
<dbReference type="GO" id="GO:0007165">
    <property type="term" value="P:signal transduction"/>
    <property type="evidence" value="ECO:0007669"/>
    <property type="project" value="InterPro"/>
</dbReference>
<proteinExistence type="predicted"/>
<evidence type="ECO:0000259" key="1">
    <source>
        <dbReference type="PROSITE" id="PS50851"/>
    </source>
</evidence>
<dbReference type="InterPro" id="IPR039315">
    <property type="entry name" value="CheW"/>
</dbReference>
<dbReference type="InterPro" id="IPR036061">
    <property type="entry name" value="CheW-like_dom_sf"/>
</dbReference>
<dbReference type="SUPFAM" id="SSF50341">
    <property type="entry name" value="CheW-like"/>
    <property type="match status" value="1"/>
</dbReference>
<dbReference type="Gene3D" id="2.40.50.180">
    <property type="entry name" value="CheA-289, Domain 4"/>
    <property type="match status" value="1"/>
</dbReference>